<feature type="domain" description="Helicase C-terminal" evidence="11">
    <location>
        <begin position="300"/>
        <end position="460"/>
    </location>
</feature>
<dbReference type="InterPro" id="IPR027417">
    <property type="entry name" value="P-loop_NTPase"/>
</dbReference>
<evidence type="ECO:0000313" key="13">
    <source>
        <dbReference type="Proteomes" id="UP001164746"/>
    </source>
</evidence>
<keyword evidence="13" id="KW-1185">Reference proteome</keyword>
<evidence type="ECO:0000256" key="9">
    <source>
        <dbReference type="SAM" id="MobiDB-lite"/>
    </source>
</evidence>
<keyword evidence="7" id="KW-0539">Nucleus</keyword>
<evidence type="ECO:0000256" key="7">
    <source>
        <dbReference type="ARBA" id="ARBA00023242"/>
    </source>
</evidence>
<dbReference type="SUPFAM" id="SSF52540">
    <property type="entry name" value="P-loop containing nucleoside triphosphate hydrolases"/>
    <property type="match status" value="1"/>
</dbReference>
<evidence type="ECO:0000256" key="5">
    <source>
        <dbReference type="ARBA" id="ARBA00022840"/>
    </source>
</evidence>
<dbReference type="Pfam" id="PF00271">
    <property type="entry name" value="Helicase_C"/>
    <property type="match status" value="1"/>
</dbReference>
<sequence>ALLTNRNLFWTKFVSSLSKNILNNDSSSSILDPAKASAIISIFFVSSSKRMSMNGQQSYASLRQDVKSWAVFYDRNACFQRFQIMFSNERKLKAHNYIENTDQTDNDNVTFKSLGVVDVLCEACEGLKWKSPSKIQREAIPVALTGKDVIGLAETGSGKTGAFAIPILQKLLESPQRLFGLILTPTRELAFQISEQFEALGSKIGVKCCVIVGGIDMMNQALMLAKKPHIIVSTPGRLVDHLENTKGFNLRSLKFLVIPRERSTYLFSATMTKKVAKLQRASLKDPVKVEVNSKYQTVEKLLQYYIFIPVKFKDVYLVYILNELAGNSFMVFCATCANTQRVALMLRNLGLMAIPLHGQMTQAKRLGSLAKFKSKSRSILIATDVASRGLDIPHVDVVINLDIPTHSKDYIHRVGRTARAGRSGKSITMVTQYDVELYQRIEHLIGKQLPLYNTEEQEVMLLMERVSEAQRHAKMEINENGGKKRKFGRPDAEDDTEESSGVRKKMSRKRKY</sequence>
<dbReference type="PROSITE" id="PS51194">
    <property type="entry name" value="HELICASE_CTER"/>
    <property type="match status" value="1"/>
</dbReference>
<evidence type="ECO:0000256" key="8">
    <source>
        <dbReference type="ARBA" id="ARBA00024350"/>
    </source>
</evidence>
<accession>A0ABY7DFP9</accession>
<dbReference type="SMART" id="SM00490">
    <property type="entry name" value="HELICc"/>
    <property type="match status" value="1"/>
</dbReference>
<evidence type="ECO:0000256" key="1">
    <source>
        <dbReference type="ARBA" id="ARBA00004123"/>
    </source>
</evidence>
<keyword evidence="5" id="KW-0067">ATP-binding</keyword>
<dbReference type="InterPro" id="IPR011545">
    <property type="entry name" value="DEAD/DEAH_box_helicase_dom"/>
</dbReference>
<dbReference type="Gene3D" id="3.40.50.300">
    <property type="entry name" value="P-loop containing nucleotide triphosphate hydrolases"/>
    <property type="match status" value="2"/>
</dbReference>
<dbReference type="CDD" id="cd18787">
    <property type="entry name" value="SF2_C_DEAD"/>
    <property type="match status" value="1"/>
</dbReference>
<comment type="subcellular location">
    <subcellularLocation>
        <location evidence="1">Nucleus</location>
    </subcellularLocation>
</comment>
<evidence type="ECO:0000256" key="4">
    <source>
        <dbReference type="ARBA" id="ARBA00022806"/>
    </source>
</evidence>
<keyword evidence="6" id="KW-0694">RNA-binding</keyword>
<evidence type="ECO:0000313" key="12">
    <source>
        <dbReference type="EMBL" id="WAQ96524.1"/>
    </source>
</evidence>
<proteinExistence type="inferred from homology"/>
<dbReference type="InterPro" id="IPR044765">
    <property type="entry name" value="DDX47/Rrp3_DEADc"/>
</dbReference>
<feature type="region of interest" description="Disordered" evidence="9">
    <location>
        <begin position="473"/>
        <end position="512"/>
    </location>
</feature>
<dbReference type="SMART" id="SM00487">
    <property type="entry name" value="DEXDc"/>
    <property type="match status" value="1"/>
</dbReference>
<dbReference type="PROSITE" id="PS51192">
    <property type="entry name" value="HELICASE_ATP_BIND_1"/>
    <property type="match status" value="1"/>
</dbReference>
<evidence type="ECO:0000256" key="6">
    <source>
        <dbReference type="ARBA" id="ARBA00022884"/>
    </source>
</evidence>
<gene>
    <name evidence="12" type="ORF">MAR_029214</name>
</gene>
<keyword evidence="3" id="KW-0378">Hydrolase</keyword>
<dbReference type="EMBL" id="CP111013">
    <property type="protein sequence ID" value="WAQ96524.1"/>
    <property type="molecule type" value="Genomic_DNA"/>
</dbReference>
<dbReference type="InterPro" id="IPR001650">
    <property type="entry name" value="Helicase_C-like"/>
</dbReference>
<dbReference type="InterPro" id="IPR050079">
    <property type="entry name" value="DEAD_box_RNA_helicase"/>
</dbReference>
<comment type="similarity">
    <text evidence="8">Belongs to the DEAD box helicase family. DDX47/RRP3 subfamily.</text>
</comment>
<reference evidence="12" key="1">
    <citation type="submission" date="2022-11" db="EMBL/GenBank/DDBJ databases">
        <title>Centuries of genome instability and evolution in soft-shell clam transmissible cancer (bioRxiv).</title>
        <authorList>
            <person name="Hart S.F.M."/>
            <person name="Yonemitsu M.A."/>
            <person name="Giersch R.M."/>
            <person name="Beal B.F."/>
            <person name="Arriagada G."/>
            <person name="Davis B.W."/>
            <person name="Ostrander E.A."/>
            <person name="Goff S.P."/>
            <person name="Metzger M.J."/>
        </authorList>
    </citation>
    <scope>NUCLEOTIDE SEQUENCE</scope>
    <source>
        <strain evidence="12">MELC-2E11</strain>
        <tissue evidence="12">Siphon/mantle</tissue>
    </source>
</reference>
<evidence type="ECO:0000259" key="11">
    <source>
        <dbReference type="PROSITE" id="PS51194"/>
    </source>
</evidence>
<evidence type="ECO:0000256" key="3">
    <source>
        <dbReference type="ARBA" id="ARBA00022801"/>
    </source>
</evidence>
<feature type="domain" description="Helicase ATP-binding" evidence="10">
    <location>
        <begin position="140"/>
        <end position="289"/>
    </location>
</feature>
<feature type="non-terminal residue" evidence="12">
    <location>
        <position position="512"/>
    </location>
</feature>
<organism evidence="12 13">
    <name type="scientific">Mya arenaria</name>
    <name type="common">Soft-shell clam</name>
    <dbReference type="NCBI Taxonomy" id="6604"/>
    <lineage>
        <taxon>Eukaryota</taxon>
        <taxon>Metazoa</taxon>
        <taxon>Spiralia</taxon>
        <taxon>Lophotrochozoa</taxon>
        <taxon>Mollusca</taxon>
        <taxon>Bivalvia</taxon>
        <taxon>Autobranchia</taxon>
        <taxon>Heteroconchia</taxon>
        <taxon>Euheterodonta</taxon>
        <taxon>Imparidentia</taxon>
        <taxon>Neoheterodontei</taxon>
        <taxon>Myida</taxon>
        <taxon>Myoidea</taxon>
        <taxon>Myidae</taxon>
        <taxon>Mya</taxon>
    </lineage>
</organism>
<name>A0ABY7DFP9_MYAAR</name>
<dbReference type="Proteomes" id="UP001164746">
    <property type="component" value="Chromosome 2"/>
</dbReference>
<keyword evidence="2" id="KW-0547">Nucleotide-binding</keyword>
<dbReference type="PANTHER" id="PTHR47959:SF20">
    <property type="entry name" value="RNA HELICASE"/>
    <property type="match status" value="1"/>
</dbReference>
<dbReference type="InterPro" id="IPR014001">
    <property type="entry name" value="Helicase_ATP-bd"/>
</dbReference>
<dbReference type="PANTHER" id="PTHR47959">
    <property type="entry name" value="ATP-DEPENDENT RNA HELICASE RHLE-RELATED"/>
    <property type="match status" value="1"/>
</dbReference>
<evidence type="ECO:0000256" key="2">
    <source>
        <dbReference type="ARBA" id="ARBA00022741"/>
    </source>
</evidence>
<dbReference type="Pfam" id="PF00270">
    <property type="entry name" value="DEAD"/>
    <property type="match status" value="1"/>
</dbReference>
<evidence type="ECO:0000259" key="10">
    <source>
        <dbReference type="PROSITE" id="PS51192"/>
    </source>
</evidence>
<dbReference type="CDD" id="cd17954">
    <property type="entry name" value="DEADc_DDX47"/>
    <property type="match status" value="1"/>
</dbReference>
<feature type="compositionally biased region" description="Basic residues" evidence="9">
    <location>
        <begin position="502"/>
        <end position="512"/>
    </location>
</feature>
<protein>
    <submittedName>
        <fullName evidence="12">DDX47-like protein</fullName>
    </submittedName>
</protein>
<keyword evidence="4" id="KW-0347">Helicase</keyword>